<organism evidence="2 3">
    <name type="scientific">Stylonychia lemnae</name>
    <name type="common">Ciliate</name>
    <dbReference type="NCBI Taxonomy" id="5949"/>
    <lineage>
        <taxon>Eukaryota</taxon>
        <taxon>Sar</taxon>
        <taxon>Alveolata</taxon>
        <taxon>Ciliophora</taxon>
        <taxon>Intramacronucleata</taxon>
        <taxon>Spirotrichea</taxon>
        <taxon>Stichotrichia</taxon>
        <taxon>Sporadotrichida</taxon>
        <taxon>Oxytrichidae</taxon>
        <taxon>Stylonychinae</taxon>
        <taxon>Stylonychia</taxon>
    </lineage>
</organism>
<dbReference type="AlphaFoldDB" id="A0A078A403"/>
<feature type="compositionally biased region" description="Polar residues" evidence="1">
    <location>
        <begin position="132"/>
        <end position="141"/>
    </location>
</feature>
<feature type="region of interest" description="Disordered" evidence="1">
    <location>
        <begin position="577"/>
        <end position="597"/>
    </location>
</feature>
<reference evidence="2 3" key="1">
    <citation type="submission" date="2014-06" db="EMBL/GenBank/DDBJ databases">
        <authorList>
            <person name="Swart Estienne"/>
        </authorList>
    </citation>
    <scope>NUCLEOTIDE SEQUENCE [LARGE SCALE GENOMIC DNA]</scope>
    <source>
        <strain evidence="2 3">130c</strain>
    </source>
</reference>
<name>A0A078A403_STYLE</name>
<evidence type="ECO:0000256" key="1">
    <source>
        <dbReference type="SAM" id="MobiDB-lite"/>
    </source>
</evidence>
<feature type="compositionally biased region" description="Polar residues" evidence="1">
    <location>
        <begin position="155"/>
        <end position="165"/>
    </location>
</feature>
<keyword evidence="3" id="KW-1185">Reference proteome</keyword>
<feature type="compositionally biased region" description="Basic and acidic residues" evidence="1">
    <location>
        <begin position="166"/>
        <end position="175"/>
    </location>
</feature>
<dbReference type="EMBL" id="CCKQ01005098">
    <property type="protein sequence ID" value="CDW76253.1"/>
    <property type="molecule type" value="Genomic_DNA"/>
</dbReference>
<evidence type="ECO:0000313" key="3">
    <source>
        <dbReference type="Proteomes" id="UP000039865"/>
    </source>
</evidence>
<accession>A0A078A403</accession>
<feature type="compositionally biased region" description="Polar residues" evidence="1">
    <location>
        <begin position="577"/>
        <end position="589"/>
    </location>
</feature>
<feature type="region of interest" description="Disordered" evidence="1">
    <location>
        <begin position="529"/>
        <end position="553"/>
    </location>
</feature>
<sequence length="597" mass="68750">MNSIRGSSRVSILKRYTNFPVDENEDSDSEEVKTRRILMNKTSQKQFKRLLNDGVAEAVALKITTNQANQTEVMARLDKIIEGLQKFRHDFQAQREPRYQHKKTEVIIPQLELSSKKKKKTKTKVWSNSEYDSIMSPSQKGTARGIGQRSKHTSSIKADSINESPGNRKDFENPKIKVKPVRRLSKMIDFSSESKQQILDSLIQQRDQFLQKQKSIVSNGKTSTLISKNRLSSLDQKSTIMDQQQKLSLRLMVQETLQPIEERIQMEKTAFDFSNLQSTLQNVSNTPNRSHQRTKSQLPFGIQQEDYDDNMNKTKLKNLQSIKNKFQKYDAPFDQLNLNTPQFPTISLRSSIEQGHLTVMTDHKPIKIIDSYQSSRDRHNKSVKTNSMIVKSIEEKADRVVNNIKYTQKKAQLDADQTFQENKQKLKNIIEGRNKFINGSPMQQQQIEVSPSNGIIKEFRHLIYLRNKRSSLYNSRENLKRKQEQQDKTIIKKKFKKSKNLNEESFEDQGSLKEELTLMELELREMSKKFAGKGSQPSSTSNTVNTLKLNNDPSSIVNYGESTTNKNTLNINCTSPNITGYSGSKSANLEQVPERKQ</sequence>
<gene>
    <name evidence="2" type="primary">Contig16858.g17961</name>
    <name evidence="2" type="ORF">STYLEM_5253</name>
</gene>
<proteinExistence type="predicted"/>
<dbReference type="InParanoid" id="A0A078A403"/>
<protein>
    <submittedName>
        <fullName evidence="2">Uncharacterized protein</fullName>
    </submittedName>
</protein>
<evidence type="ECO:0000313" key="2">
    <source>
        <dbReference type="EMBL" id="CDW76253.1"/>
    </source>
</evidence>
<feature type="region of interest" description="Disordered" evidence="1">
    <location>
        <begin position="132"/>
        <end position="176"/>
    </location>
</feature>
<feature type="compositionally biased region" description="Polar residues" evidence="1">
    <location>
        <begin position="535"/>
        <end position="553"/>
    </location>
</feature>
<dbReference type="Proteomes" id="UP000039865">
    <property type="component" value="Unassembled WGS sequence"/>
</dbReference>